<dbReference type="PANTHER" id="PTHR33993">
    <property type="entry name" value="GLYOXALASE-RELATED"/>
    <property type="match status" value="1"/>
</dbReference>
<dbReference type="EMBL" id="JBHTKH010000002">
    <property type="protein sequence ID" value="MFD1053589.1"/>
    <property type="molecule type" value="Genomic_DNA"/>
</dbReference>
<dbReference type="RefSeq" id="WP_386051194.1">
    <property type="nucleotide sequence ID" value="NZ_JBHTKH010000002.1"/>
</dbReference>
<accession>A0ABW3MW53</accession>
<name>A0ABW3MW53_9MICO</name>
<dbReference type="PANTHER" id="PTHR33993:SF14">
    <property type="entry name" value="GB|AAF24581.1"/>
    <property type="match status" value="1"/>
</dbReference>
<dbReference type="Proteomes" id="UP001597046">
    <property type="component" value="Unassembled WGS sequence"/>
</dbReference>
<feature type="region of interest" description="Disordered" evidence="1">
    <location>
        <begin position="61"/>
        <end position="83"/>
    </location>
</feature>
<evidence type="ECO:0000256" key="1">
    <source>
        <dbReference type="SAM" id="MobiDB-lite"/>
    </source>
</evidence>
<dbReference type="Gene3D" id="3.10.180.10">
    <property type="entry name" value="2,3-Dihydroxybiphenyl 1,2-Dioxygenase, domain 1"/>
    <property type="match status" value="2"/>
</dbReference>
<comment type="caution">
    <text evidence="3">The sequence shown here is derived from an EMBL/GenBank/DDBJ whole genome shotgun (WGS) entry which is preliminary data.</text>
</comment>
<dbReference type="InterPro" id="IPR004360">
    <property type="entry name" value="Glyas_Fos-R_dOase_dom"/>
</dbReference>
<evidence type="ECO:0000313" key="4">
    <source>
        <dbReference type="Proteomes" id="UP001597046"/>
    </source>
</evidence>
<gene>
    <name evidence="3" type="ORF">ACFQ2V_04650</name>
</gene>
<organism evidence="3 4">
    <name type="scientific">Terrabacter terrigena</name>
    <dbReference type="NCBI Taxonomy" id="574718"/>
    <lineage>
        <taxon>Bacteria</taxon>
        <taxon>Bacillati</taxon>
        <taxon>Actinomycetota</taxon>
        <taxon>Actinomycetes</taxon>
        <taxon>Micrococcales</taxon>
        <taxon>Intrasporangiaceae</taxon>
        <taxon>Terrabacter</taxon>
    </lineage>
</organism>
<sequence>MTEQRTYPQGVTSWVDTEQPDVEAATEFYGGLLDWTFDEATPPGAPFRYVVAQLDGRDVGAISGPSQIGQQGGSGRVGSDGEHTASWNTYVAVDDADAAARRVEQAGGRVVHPPTVAGEGGRSVVALDPQGLEIRLWEAKRRLGAQLTNAPGAWNFSDLHTADPARAQAFYSDVFGWEFSDVGFATMIRVPGYGDHLASTVDPDIHERQSGVGVPAGFADAIGWLAPVAPGDVAGWKVTFTVADRDATAARAVELGATVVRTAENDWTRTAVVRDPQGAVFTASQFLG</sequence>
<reference evidence="4" key="1">
    <citation type="journal article" date="2019" name="Int. J. Syst. Evol. Microbiol.">
        <title>The Global Catalogue of Microorganisms (GCM) 10K type strain sequencing project: providing services to taxonomists for standard genome sequencing and annotation.</title>
        <authorList>
            <consortium name="The Broad Institute Genomics Platform"/>
            <consortium name="The Broad Institute Genome Sequencing Center for Infectious Disease"/>
            <person name="Wu L."/>
            <person name="Ma J."/>
        </authorList>
    </citation>
    <scope>NUCLEOTIDE SEQUENCE [LARGE SCALE GENOMIC DNA]</scope>
    <source>
        <strain evidence="4">CCUG 57508</strain>
    </source>
</reference>
<feature type="domain" description="VOC" evidence="2">
    <location>
        <begin position="153"/>
        <end position="286"/>
    </location>
</feature>
<proteinExistence type="predicted"/>
<protein>
    <submittedName>
        <fullName evidence="3">VOC family protein</fullName>
    </submittedName>
</protein>
<dbReference type="InterPro" id="IPR052164">
    <property type="entry name" value="Anthracycline_SecMetBiosynth"/>
</dbReference>
<dbReference type="InterPro" id="IPR041581">
    <property type="entry name" value="Glyoxalase_6"/>
</dbReference>
<evidence type="ECO:0000313" key="3">
    <source>
        <dbReference type="EMBL" id="MFD1053589.1"/>
    </source>
</evidence>
<feature type="domain" description="VOC" evidence="2">
    <location>
        <begin position="10"/>
        <end position="139"/>
    </location>
</feature>
<dbReference type="SUPFAM" id="SSF54593">
    <property type="entry name" value="Glyoxalase/Bleomycin resistance protein/Dihydroxybiphenyl dioxygenase"/>
    <property type="match status" value="2"/>
</dbReference>
<dbReference type="InterPro" id="IPR037523">
    <property type="entry name" value="VOC_core"/>
</dbReference>
<dbReference type="Pfam" id="PF18029">
    <property type="entry name" value="Glyoxalase_6"/>
    <property type="match status" value="1"/>
</dbReference>
<dbReference type="InterPro" id="IPR029068">
    <property type="entry name" value="Glyas_Bleomycin-R_OHBP_Dase"/>
</dbReference>
<dbReference type="PROSITE" id="PS51819">
    <property type="entry name" value="VOC"/>
    <property type="match status" value="2"/>
</dbReference>
<evidence type="ECO:0000259" key="2">
    <source>
        <dbReference type="PROSITE" id="PS51819"/>
    </source>
</evidence>
<dbReference type="Pfam" id="PF00903">
    <property type="entry name" value="Glyoxalase"/>
    <property type="match status" value="1"/>
</dbReference>
<keyword evidence="4" id="KW-1185">Reference proteome</keyword>